<dbReference type="SMART" id="SM00289">
    <property type="entry name" value="WR1"/>
    <property type="match status" value="4"/>
</dbReference>
<feature type="signal peptide" evidence="1">
    <location>
        <begin position="1"/>
        <end position="20"/>
    </location>
</feature>
<protein>
    <submittedName>
        <fullName evidence="3">Uncharacterized protein</fullName>
    </submittedName>
</protein>
<proteinExistence type="predicted"/>
<dbReference type="PANTHER" id="PTHR34150">
    <property type="entry name" value="PROTEIN CBG08832-RELATED"/>
    <property type="match status" value="1"/>
</dbReference>
<dbReference type="InterPro" id="IPR006150">
    <property type="entry name" value="Cys_repeat_1"/>
</dbReference>
<name>A0AAF3FLH0_9BILA</name>
<dbReference type="AlphaFoldDB" id="A0AAF3FLH0"/>
<keyword evidence="2" id="KW-1185">Reference proteome</keyword>
<organism evidence="2 3">
    <name type="scientific">Mesorhabditis belari</name>
    <dbReference type="NCBI Taxonomy" id="2138241"/>
    <lineage>
        <taxon>Eukaryota</taxon>
        <taxon>Metazoa</taxon>
        <taxon>Ecdysozoa</taxon>
        <taxon>Nematoda</taxon>
        <taxon>Chromadorea</taxon>
        <taxon>Rhabditida</taxon>
        <taxon>Rhabditina</taxon>
        <taxon>Rhabditomorpha</taxon>
        <taxon>Rhabditoidea</taxon>
        <taxon>Rhabditidae</taxon>
        <taxon>Mesorhabditinae</taxon>
        <taxon>Mesorhabditis</taxon>
    </lineage>
</organism>
<accession>A0AAF3FLH0</accession>
<reference evidence="3" key="1">
    <citation type="submission" date="2024-02" db="UniProtKB">
        <authorList>
            <consortium name="WormBaseParasite"/>
        </authorList>
    </citation>
    <scope>IDENTIFICATION</scope>
</reference>
<evidence type="ECO:0000313" key="2">
    <source>
        <dbReference type="Proteomes" id="UP000887575"/>
    </source>
</evidence>
<feature type="chain" id="PRO_5041948271" evidence="1">
    <location>
        <begin position="21"/>
        <end position="239"/>
    </location>
</feature>
<keyword evidence="1" id="KW-0732">Signal</keyword>
<dbReference type="WBParaSite" id="MBELARI_LOCUS6587">
    <property type="protein sequence ID" value="MBELARI_LOCUS6587"/>
    <property type="gene ID" value="MBELARI_LOCUS6587"/>
</dbReference>
<evidence type="ECO:0000256" key="1">
    <source>
        <dbReference type="SAM" id="SignalP"/>
    </source>
</evidence>
<evidence type="ECO:0000313" key="3">
    <source>
        <dbReference type="WBParaSite" id="MBELARI_LOCUS6587"/>
    </source>
</evidence>
<dbReference type="Proteomes" id="UP000887575">
    <property type="component" value="Unassembled WGS sequence"/>
</dbReference>
<sequence>MSPFLRILALTFVCDTLLFAQDNEKGLLRSKRQTFYYLCGNPPNQYYSTTPCTPNPPRCQNGGRLIGVGCKSSIDCTPFHSGTSQCITGCCCTIPPPTRPPVNQNFGICYHGQLSEVVCSRNNQCASGQLCMNGLCCTATGNAFEHACGGEAALGSCNRFGTCSIGETCVSSNYCCECAVGISPGRCTNSGVCPLGYQCNSNGFCCGSCPGNVMPFGACLNGKCGGGRTCRPGNICCSS</sequence>
<dbReference type="PANTHER" id="PTHR34150:SF3">
    <property type="entry name" value="CC DOMAIN-CONTAINING PROTEIN"/>
    <property type="match status" value="1"/>
</dbReference>